<accession>A0A0E9XL64</accession>
<keyword evidence="1" id="KW-0812">Transmembrane</keyword>
<keyword evidence="1" id="KW-0472">Membrane</keyword>
<feature type="transmembrane region" description="Helical" evidence="1">
    <location>
        <begin position="84"/>
        <end position="108"/>
    </location>
</feature>
<evidence type="ECO:0000256" key="1">
    <source>
        <dbReference type="SAM" id="Phobius"/>
    </source>
</evidence>
<sequence length="109" mass="13081">MASFFSVYFCIHIFDCLIFKIHFIFLPPFIIPPLFLIHLFCSFISLCLNTVLSLYFQLWVLYFILYTLCLSILTFSFSTKVFSLFHWIFCVLFVDPVIFTVYFTTFLFI</sequence>
<keyword evidence="1" id="KW-1133">Transmembrane helix</keyword>
<feature type="transmembrane region" description="Helical" evidence="1">
    <location>
        <begin position="59"/>
        <end position="78"/>
    </location>
</feature>
<dbReference type="AlphaFoldDB" id="A0A0E9XL64"/>
<reference evidence="2" key="1">
    <citation type="submission" date="2014-11" db="EMBL/GenBank/DDBJ databases">
        <authorList>
            <person name="Amaro Gonzalez C."/>
        </authorList>
    </citation>
    <scope>NUCLEOTIDE SEQUENCE</scope>
</reference>
<name>A0A0E9XL64_ANGAN</name>
<protein>
    <submittedName>
        <fullName evidence="2">Uncharacterized protein</fullName>
    </submittedName>
</protein>
<reference evidence="2" key="2">
    <citation type="journal article" date="2015" name="Fish Shellfish Immunol.">
        <title>Early steps in the European eel (Anguilla anguilla)-Vibrio vulnificus interaction in the gills: Role of the RtxA13 toxin.</title>
        <authorList>
            <person name="Callol A."/>
            <person name="Pajuelo D."/>
            <person name="Ebbesson L."/>
            <person name="Teles M."/>
            <person name="MacKenzie S."/>
            <person name="Amaro C."/>
        </authorList>
    </citation>
    <scope>NUCLEOTIDE SEQUENCE</scope>
</reference>
<evidence type="ECO:0000313" key="2">
    <source>
        <dbReference type="EMBL" id="JAI02434.1"/>
    </source>
</evidence>
<proteinExistence type="predicted"/>
<organism evidence="2">
    <name type="scientific">Anguilla anguilla</name>
    <name type="common">European freshwater eel</name>
    <name type="synonym">Muraena anguilla</name>
    <dbReference type="NCBI Taxonomy" id="7936"/>
    <lineage>
        <taxon>Eukaryota</taxon>
        <taxon>Metazoa</taxon>
        <taxon>Chordata</taxon>
        <taxon>Craniata</taxon>
        <taxon>Vertebrata</taxon>
        <taxon>Euteleostomi</taxon>
        <taxon>Actinopterygii</taxon>
        <taxon>Neopterygii</taxon>
        <taxon>Teleostei</taxon>
        <taxon>Anguilliformes</taxon>
        <taxon>Anguillidae</taxon>
        <taxon>Anguilla</taxon>
    </lineage>
</organism>
<dbReference type="EMBL" id="GBXM01006144">
    <property type="protein sequence ID" value="JAI02434.1"/>
    <property type="molecule type" value="Transcribed_RNA"/>
</dbReference>